<dbReference type="EMBL" id="CADCTR010001104">
    <property type="protein sequence ID" value="CAA9281582.1"/>
    <property type="molecule type" value="Genomic_DNA"/>
</dbReference>
<feature type="transmembrane region" description="Helical" evidence="1">
    <location>
        <begin position="108"/>
        <end position="125"/>
    </location>
</feature>
<reference evidence="2" key="1">
    <citation type="submission" date="2020-02" db="EMBL/GenBank/DDBJ databases">
        <authorList>
            <person name="Meier V. D."/>
        </authorList>
    </citation>
    <scope>NUCLEOTIDE SEQUENCE</scope>
    <source>
        <strain evidence="2">AVDCRST_MAG93</strain>
    </source>
</reference>
<protein>
    <submittedName>
        <fullName evidence="2">Uncharacterized protein</fullName>
    </submittedName>
</protein>
<keyword evidence="1" id="KW-0472">Membrane</keyword>
<gene>
    <name evidence="2" type="ORF">AVDCRST_MAG93-3230</name>
</gene>
<sequence>MTLWNRVVRHSLLIALALSAGFGIQLADRVIFSRALSRPVVIEEPFIFVWNALFTAMPMIALALQARQHLLAWLTGFAASAWLTWWWLQKGIAYQLNPDGSGVDMGGAMLMLFAPFVITAACLWLNKRLFPNDANGS</sequence>
<dbReference type="AlphaFoldDB" id="A0A6J4JLH8"/>
<keyword evidence="1" id="KW-0812">Transmembrane</keyword>
<name>A0A6J4JLH8_9CHLR</name>
<evidence type="ECO:0000256" key="1">
    <source>
        <dbReference type="SAM" id="Phobius"/>
    </source>
</evidence>
<evidence type="ECO:0000313" key="2">
    <source>
        <dbReference type="EMBL" id="CAA9281582.1"/>
    </source>
</evidence>
<organism evidence="2">
    <name type="scientific">uncultured Chloroflexia bacterium</name>
    <dbReference type="NCBI Taxonomy" id="1672391"/>
    <lineage>
        <taxon>Bacteria</taxon>
        <taxon>Bacillati</taxon>
        <taxon>Chloroflexota</taxon>
        <taxon>Chloroflexia</taxon>
        <taxon>environmental samples</taxon>
    </lineage>
</organism>
<keyword evidence="1" id="KW-1133">Transmembrane helix</keyword>
<feature type="transmembrane region" description="Helical" evidence="1">
    <location>
        <begin position="45"/>
        <end position="64"/>
    </location>
</feature>
<feature type="transmembrane region" description="Helical" evidence="1">
    <location>
        <begin position="71"/>
        <end position="88"/>
    </location>
</feature>
<proteinExistence type="predicted"/>
<accession>A0A6J4JLH8</accession>